<dbReference type="InterPro" id="IPR037140">
    <property type="entry name" value="VHL_beta_dom_sf"/>
</dbReference>
<feature type="compositionally biased region" description="Acidic residues" evidence="1">
    <location>
        <begin position="529"/>
        <end position="573"/>
    </location>
</feature>
<gene>
    <name evidence="2" type="ORF">HJC23_008011</name>
</gene>
<reference evidence="2 3" key="1">
    <citation type="journal article" date="2020" name="G3 (Bethesda)">
        <title>Improved Reference Genome for Cyclotella cryptica CCMP332, a Model for Cell Wall Morphogenesis, Salinity Adaptation, and Lipid Production in Diatoms (Bacillariophyta).</title>
        <authorList>
            <person name="Roberts W.R."/>
            <person name="Downey K.M."/>
            <person name="Ruck E.C."/>
            <person name="Traller J.C."/>
            <person name="Alverson A.J."/>
        </authorList>
    </citation>
    <scope>NUCLEOTIDE SEQUENCE [LARGE SCALE GENOMIC DNA]</scope>
    <source>
        <strain evidence="2 3">CCMP332</strain>
    </source>
</reference>
<organism evidence="2 3">
    <name type="scientific">Cyclotella cryptica</name>
    <dbReference type="NCBI Taxonomy" id="29204"/>
    <lineage>
        <taxon>Eukaryota</taxon>
        <taxon>Sar</taxon>
        <taxon>Stramenopiles</taxon>
        <taxon>Ochrophyta</taxon>
        <taxon>Bacillariophyta</taxon>
        <taxon>Coscinodiscophyceae</taxon>
        <taxon>Thalassiosirophycidae</taxon>
        <taxon>Stephanodiscales</taxon>
        <taxon>Stephanodiscaceae</taxon>
        <taxon>Cyclotella</taxon>
    </lineage>
</organism>
<comment type="caution">
    <text evidence="2">The sequence shown here is derived from an EMBL/GenBank/DDBJ whole genome shotgun (WGS) entry which is preliminary data.</text>
</comment>
<dbReference type="AlphaFoldDB" id="A0ABD3Q302"/>
<accession>A0ABD3Q302</accession>
<sequence>MLKPTMGSPTTGTLPVIAASATSLVIALALLSNRSSPFQPVQADASSNTSNSKIVSSFSQFPYDENNHLASHILAYPAIEPCNTLIANQIDNSELYHHLPIAVDGEVASALFPNLPTHATQFSDCPAVCLDRGVDYDLVPYPMPEKYYDPQNNKEHSSFRHFVGSTSCGRVEIAILNYSPKNLDLYWYDEAREKEVLLYPLERMEKNTRFIHTYIGHRFIARDPDSGELMMDEVVEFTGSFGIGNHVNPHRNRDIREQVRRTMDGEWMKKSMVKRTFSPLGFAKGRLPKDLYGNMRSFYYNNRDYPHRLMEEWDSKGVYVNYWETDCNFIMIPWTPKKWWQMRLLDVVQEWAGVEIEQTDLYGMRQYTSGARLLTHVDRINTHAVSLIVNVAQGNVTAPWTVEVYDHADRLHEVAMEPGDIVYYESAKALHGRNTPLAGGFYTNLFTHYRPTGDPDWYKKENPPGTPEPLIDVGKCELVGKPNEYSVGAVKCENDAIGPHLSPKMFTAKSGEDLYNLWLSVGPSFDDVPVTEEENSSALSEEEDEEDEEDESDEEEEEEDDEEYDEEDEDDEGAEGHDEF</sequence>
<dbReference type="InterPro" id="IPR036208">
    <property type="entry name" value="VHL_sf"/>
</dbReference>
<proteinExistence type="predicted"/>
<evidence type="ECO:0000313" key="3">
    <source>
        <dbReference type="Proteomes" id="UP001516023"/>
    </source>
</evidence>
<dbReference type="SUPFAM" id="SSF49468">
    <property type="entry name" value="VHL"/>
    <property type="match status" value="1"/>
</dbReference>
<dbReference type="Proteomes" id="UP001516023">
    <property type="component" value="Unassembled WGS sequence"/>
</dbReference>
<name>A0ABD3Q302_9STRA</name>
<evidence type="ECO:0000256" key="1">
    <source>
        <dbReference type="SAM" id="MobiDB-lite"/>
    </source>
</evidence>
<keyword evidence="3" id="KW-1185">Reference proteome</keyword>
<dbReference type="EMBL" id="JABMIG020000079">
    <property type="protein sequence ID" value="KAL3794555.1"/>
    <property type="molecule type" value="Genomic_DNA"/>
</dbReference>
<feature type="region of interest" description="Disordered" evidence="1">
    <location>
        <begin position="523"/>
        <end position="580"/>
    </location>
</feature>
<dbReference type="Gene3D" id="2.60.40.780">
    <property type="entry name" value="von Hippel-Lindau disease tumour suppressor, beta domain"/>
    <property type="match status" value="1"/>
</dbReference>
<evidence type="ECO:0000313" key="2">
    <source>
        <dbReference type="EMBL" id="KAL3794555.1"/>
    </source>
</evidence>
<protein>
    <submittedName>
        <fullName evidence="2">Uncharacterized protein</fullName>
    </submittedName>
</protein>